<dbReference type="PANTHER" id="PTHR44196">
    <property type="entry name" value="DEHYDROGENASE/REDUCTASE SDR FAMILY MEMBER 7B"/>
    <property type="match status" value="1"/>
</dbReference>
<dbReference type="SMART" id="SM00822">
    <property type="entry name" value="PKS_KR"/>
    <property type="match status" value="1"/>
</dbReference>
<dbReference type="Gene3D" id="3.40.50.720">
    <property type="entry name" value="NAD(P)-binding Rossmann-like Domain"/>
    <property type="match status" value="1"/>
</dbReference>
<evidence type="ECO:0000256" key="2">
    <source>
        <dbReference type="ARBA" id="ARBA00023002"/>
    </source>
</evidence>
<feature type="domain" description="Ketoreductase" evidence="4">
    <location>
        <begin position="8"/>
        <end position="168"/>
    </location>
</feature>
<dbReference type="GO" id="GO:0016491">
    <property type="term" value="F:oxidoreductase activity"/>
    <property type="evidence" value="ECO:0007669"/>
    <property type="project" value="UniProtKB-KW"/>
</dbReference>
<dbReference type="GO" id="GO:0016020">
    <property type="term" value="C:membrane"/>
    <property type="evidence" value="ECO:0007669"/>
    <property type="project" value="TreeGrafter"/>
</dbReference>
<dbReference type="InterPro" id="IPR036291">
    <property type="entry name" value="NAD(P)-bd_dom_sf"/>
</dbReference>
<reference evidence="6" key="1">
    <citation type="journal article" date="2016" name="Stand. Genomic Sci.">
        <title>Complete genome sequence of Methanospirillum hungatei type strain JF1.</title>
        <authorList>
            <person name="Gunsalus R.P."/>
            <person name="Cook L.E."/>
            <person name="Crable B."/>
            <person name="Rohlin L."/>
            <person name="McDonald E."/>
            <person name="Mouttaki H."/>
            <person name="Sieber J.R."/>
            <person name="Poweleit N."/>
            <person name="Zhou H."/>
            <person name="Lapidus A.L."/>
            <person name="Daligault H.E."/>
            <person name="Land M."/>
            <person name="Gilna P."/>
            <person name="Ivanova N."/>
            <person name="Kyrpides N."/>
            <person name="Culley D.E."/>
            <person name="McInerney M.J."/>
        </authorList>
    </citation>
    <scope>NUCLEOTIDE SEQUENCE [LARGE SCALE GENOMIC DNA]</scope>
    <source>
        <strain evidence="6">ATCC 27890 / DSM 864 / NBRC 100397 / JF-1</strain>
    </source>
</reference>
<dbReference type="FunFam" id="3.40.50.720:FF:000084">
    <property type="entry name" value="Short-chain dehydrogenase reductase"/>
    <property type="match status" value="1"/>
</dbReference>
<organism evidence="5 6">
    <name type="scientific">Methanospirillum hungatei JF-1 (strain ATCC 27890 / DSM 864 / NBRC 100397 / JF-1)</name>
    <dbReference type="NCBI Taxonomy" id="323259"/>
    <lineage>
        <taxon>Archaea</taxon>
        <taxon>Methanobacteriati</taxon>
        <taxon>Methanobacteriota</taxon>
        <taxon>Stenosarchaea group</taxon>
        <taxon>Methanomicrobia</taxon>
        <taxon>Methanomicrobiales</taxon>
        <taxon>Methanospirillaceae</taxon>
        <taxon>Methanospirillum</taxon>
    </lineage>
</organism>
<accession>Q2FSZ1</accession>
<name>Q2FSZ1_METHJ</name>
<evidence type="ECO:0000313" key="6">
    <source>
        <dbReference type="Proteomes" id="UP000001941"/>
    </source>
</evidence>
<evidence type="ECO:0000256" key="3">
    <source>
        <dbReference type="RuleBase" id="RU000363"/>
    </source>
</evidence>
<dbReference type="HOGENOM" id="CLU_010194_2_1_2"/>
<keyword evidence="6" id="KW-1185">Reference proteome</keyword>
<proteinExistence type="inferred from homology"/>
<dbReference type="Pfam" id="PF00106">
    <property type="entry name" value="adh_short"/>
    <property type="match status" value="1"/>
</dbReference>
<dbReference type="PANTHER" id="PTHR44196:SF1">
    <property type="entry name" value="DEHYDROGENASE_REDUCTASE SDR FAMILY MEMBER 7B"/>
    <property type="match status" value="1"/>
</dbReference>
<evidence type="ECO:0000256" key="1">
    <source>
        <dbReference type="ARBA" id="ARBA00006484"/>
    </source>
</evidence>
<dbReference type="InterPro" id="IPR057326">
    <property type="entry name" value="KR_dom"/>
</dbReference>
<dbReference type="PRINTS" id="PR00081">
    <property type="entry name" value="GDHRDH"/>
</dbReference>
<dbReference type="InParanoid" id="Q2FSZ1"/>
<protein>
    <submittedName>
        <fullName evidence="5">Short-chain dehydrogenase/reductase SDR</fullName>
    </submittedName>
</protein>
<dbReference type="EMBL" id="CP000254">
    <property type="protein sequence ID" value="ABD42071.1"/>
    <property type="molecule type" value="Genomic_DNA"/>
</dbReference>
<dbReference type="STRING" id="323259.Mhun_2367"/>
<dbReference type="PRINTS" id="PR00080">
    <property type="entry name" value="SDRFAMILY"/>
</dbReference>
<dbReference type="InterPro" id="IPR002347">
    <property type="entry name" value="SDR_fam"/>
</dbReference>
<dbReference type="CDD" id="cd05233">
    <property type="entry name" value="SDR_c"/>
    <property type="match status" value="1"/>
</dbReference>
<dbReference type="EnsemblBacteria" id="ABD42071">
    <property type="protein sequence ID" value="ABD42071"/>
    <property type="gene ID" value="Mhun_2367"/>
</dbReference>
<sequence length="272" mass="30064">MIDSFEGKVAIVTGGTSGIGYAVSEELLKRGATVWVIGSRQESVDKAQASLSAFHQARFAAVDVRDNTAVQKMVTDCVREDGRLDYLFNNAGISQKNPYEASTLEDWKEMIDINLWGVIYGINAALPVMKAQKSGHIVNTSSVAALYGTPYQALYVATKSAVLGLTDCLYYEYLPENILFSVVCPGDVATPIFKGRVPEGAITAEEAARIILDGVEKKERMIVFPESMRDLVEKCKDPVFRDLAHKKTEEDSRAFFASPEYQEFLARQKKRG</sequence>
<dbReference type="SUPFAM" id="SSF51735">
    <property type="entry name" value="NAD(P)-binding Rossmann-fold domains"/>
    <property type="match status" value="1"/>
</dbReference>
<dbReference type="OrthoDB" id="24596at2157"/>
<gene>
    <name evidence="5" type="ordered locus">Mhun_2367</name>
</gene>
<dbReference type="eggNOG" id="arCOG01259">
    <property type="taxonomic scope" value="Archaea"/>
</dbReference>
<dbReference type="KEGG" id="mhu:Mhun_2367"/>
<dbReference type="AlphaFoldDB" id="Q2FSZ1"/>
<dbReference type="Proteomes" id="UP000001941">
    <property type="component" value="Chromosome"/>
</dbReference>
<evidence type="ECO:0000313" key="5">
    <source>
        <dbReference type="EMBL" id="ABD42071.1"/>
    </source>
</evidence>
<keyword evidence="2" id="KW-0560">Oxidoreductase</keyword>
<evidence type="ECO:0000259" key="4">
    <source>
        <dbReference type="SMART" id="SM00822"/>
    </source>
</evidence>
<comment type="similarity">
    <text evidence="1 3">Belongs to the short-chain dehydrogenases/reductases (SDR) family.</text>
</comment>